<sequence>MKNLNFNINSHDCLRIDTGVSFCFNLILPVTWVFLFLSFRKKKWIAQRILKVEILTSAV</sequence>
<keyword evidence="1" id="KW-0812">Transmembrane</keyword>
<reference evidence="2 3" key="1">
    <citation type="journal article" date="2006" name="Science">
        <title>The genome of black cottonwood, Populus trichocarpa (Torr. &amp; Gray).</title>
        <authorList>
            <person name="Tuskan G.A."/>
            <person name="Difazio S."/>
            <person name="Jansson S."/>
            <person name="Bohlmann J."/>
            <person name="Grigoriev I."/>
            <person name="Hellsten U."/>
            <person name="Putnam N."/>
            <person name="Ralph S."/>
            <person name="Rombauts S."/>
            <person name="Salamov A."/>
            <person name="Schein J."/>
            <person name="Sterck L."/>
            <person name="Aerts A."/>
            <person name="Bhalerao R.R."/>
            <person name="Bhalerao R.P."/>
            <person name="Blaudez D."/>
            <person name="Boerjan W."/>
            <person name="Brun A."/>
            <person name="Brunner A."/>
            <person name="Busov V."/>
            <person name="Campbell M."/>
            <person name="Carlson J."/>
            <person name="Chalot M."/>
            <person name="Chapman J."/>
            <person name="Chen G.L."/>
            <person name="Cooper D."/>
            <person name="Coutinho P.M."/>
            <person name="Couturier J."/>
            <person name="Covert S."/>
            <person name="Cronk Q."/>
            <person name="Cunningham R."/>
            <person name="Davis J."/>
            <person name="Degroeve S."/>
            <person name="Dejardin A."/>
            <person name="Depamphilis C."/>
            <person name="Detter J."/>
            <person name="Dirks B."/>
            <person name="Dubchak I."/>
            <person name="Duplessis S."/>
            <person name="Ehlting J."/>
            <person name="Ellis B."/>
            <person name="Gendler K."/>
            <person name="Goodstein D."/>
            <person name="Gribskov M."/>
            <person name="Grimwood J."/>
            <person name="Groover A."/>
            <person name="Gunter L."/>
            <person name="Hamberger B."/>
            <person name="Heinze B."/>
            <person name="Helariutta Y."/>
            <person name="Henrissat B."/>
            <person name="Holligan D."/>
            <person name="Holt R."/>
            <person name="Huang W."/>
            <person name="Islam-Faridi N."/>
            <person name="Jones S."/>
            <person name="Jones-Rhoades M."/>
            <person name="Jorgensen R."/>
            <person name="Joshi C."/>
            <person name="Kangasjarvi J."/>
            <person name="Karlsson J."/>
            <person name="Kelleher C."/>
            <person name="Kirkpatrick R."/>
            <person name="Kirst M."/>
            <person name="Kohler A."/>
            <person name="Kalluri U."/>
            <person name="Larimer F."/>
            <person name="Leebens-Mack J."/>
            <person name="Leple J.C."/>
            <person name="Locascio P."/>
            <person name="Lou Y."/>
            <person name="Lucas S."/>
            <person name="Martin F."/>
            <person name="Montanini B."/>
            <person name="Napoli C."/>
            <person name="Nelson D.R."/>
            <person name="Nelson C."/>
            <person name="Nieminen K."/>
            <person name="Nilsson O."/>
            <person name="Pereda V."/>
            <person name="Peter G."/>
            <person name="Philippe R."/>
            <person name="Pilate G."/>
            <person name="Poliakov A."/>
            <person name="Razumovskaya J."/>
            <person name="Richardson P."/>
            <person name="Rinaldi C."/>
            <person name="Ritland K."/>
            <person name="Rouze P."/>
            <person name="Ryaboy D."/>
            <person name="Schmutz J."/>
            <person name="Schrader J."/>
            <person name="Segerman B."/>
            <person name="Shin H."/>
            <person name="Siddiqui A."/>
            <person name="Sterky F."/>
            <person name="Terry A."/>
            <person name="Tsai C.J."/>
            <person name="Uberbacher E."/>
            <person name="Unneberg P."/>
            <person name="Vahala J."/>
            <person name="Wall K."/>
            <person name="Wessler S."/>
            <person name="Yang G."/>
            <person name="Yin T."/>
            <person name="Douglas C."/>
            <person name="Marra M."/>
            <person name="Sandberg G."/>
            <person name="Van de Peer Y."/>
            <person name="Rokhsar D."/>
        </authorList>
    </citation>
    <scope>NUCLEOTIDE SEQUENCE [LARGE SCALE GENOMIC DNA]</scope>
    <source>
        <strain evidence="3">cv. Nisqually</strain>
    </source>
</reference>
<accession>A0A2K2B7X1</accession>
<keyword evidence="1" id="KW-0472">Membrane</keyword>
<dbReference type="AlphaFoldDB" id="A0A2K2B7X1"/>
<dbReference type="InParanoid" id="A0A2K2B7X1"/>
<name>A0A2K2B7X1_POPTR</name>
<organism evidence="2 3">
    <name type="scientific">Populus trichocarpa</name>
    <name type="common">Western balsam poplar</name>
    <name type="synonym">Populus balsamifera subsp. trichocarpa</name>
    <dbReference type="NCBI Taxonomy" id="3694"/>
    <lineage>
        <taxon>Eukaryota</taxon>
        <taxon>Viridiplantae</taxon>
        <taxon>Streptophyta</taxon>
        <taxon>Embryophyta</taxon>
        <taxon>Tracheophyta</taxon>
        <taxon>Spermatophyta</taxon>
        <taxon>Magnoliopsida</taxon>
        <taxon>eudicotyledons</taxon>
        <taxon>Gunneridae</taxon>
        <taxon>Pentapetalae</taxon>
        <taxon>rosids</taxon>
        <taxon>fabids</taxon>
        <taxon>Malpighiales</taxon>
        <taxon>Salicaceae</taxon>
        <taxon>Saliceae</taxon>
        <taxon>Populus</taxon>
    </lineage>
</organism>
<evidence type="ECO:0000313" key="3">
    <source>
        <dbReference type="Proteomes" id="UP000006729"/>
    </source>
</evidence>
<gene>
    <name evidence="2" type="ORF">POPTR_003G160200</name>
</gene>
<evidence type="ECO:0000313" key="2">
    <source>
        <dbReference type="EMBL" id="PNT45878.1"/>
    </source>
</evidence>
<keyword evidence="1" id="KW-1133">Transmembrane helix</keyword>
<dbReference type="Proteomes" id="UP000006729">
    <property type="component" value="Chromosome 3"/>
</dbReference>
<dbReference type="EMBL" id="CM009292">
    <property type="protein sequence ID" value="PNT45878.1"/>
    <property type="molecule type" value="Genomic_DNA"/>
</dbReference>
<protein>
    <submittedName>
        <fullName evidence="2">Uncharacterized protein</fullName>
    </submittedName>
</protein>
<feature type="transmembrane region" description="Helical" evidence="1">
    <location>
        <begin position="19"/>
        <end position="39"/>
    </location>
</feature>
<keyword evidence="3" id="KW-1185">Reference proteome</keyword>
<proteinExistence type="predicted"/>
<evidence type="ECO:0000256" key="1">
    <source>
        <dbReference type="SAM" id="Phobius"/>
    </source>
</evidence>